<protein>
    <submittedName>
        <fullName evidence="2">Uncharacterized protein</fullName>
    </submittedName>
</protein>
<evidence type="ECO:0000256" key="1">
    <source>
        <dbReference type="SAM" id="Phobius"/>
    </source>
</evidence>
<dbReference type="AlphaFoldDB" id="A0A6B3NEB8"/>
<comment type="caution">
    <text evidence="2">The sequence shown here is derived from an EMBL/GenBank/DDBJ whole genome shotgun (WGS) entry which is preliminary data.</text>
</comment>
<keyword evidence="1" id="KW-0812">Transmembrane</keyword>
<sequence length="137" mass="16273">MEQPDAQTNYTSKRELESIFKVQVERLHQLNVCSRWLLVLILWMTLAPLSLWGWRYEISLLRSHFTWAALRYGIIYNCLPAIGIATCVGMTASVLVWQSRNILWGMPLPERKRLEERVRRICKQGPTHPLWKWICHR</sequence>
<proteinExistence type="predicted"/>
<accession>A0A6B3NEB8</accession>
<reference evidence="2" key="1">
    <citation type="submission" date="2019-11" db="EMBL/GenBank/DDBJ databases">
        <title>Genomic insights into an expanded diversity of filamentous marine cyanobacteria reveals the extraordinary biosynthetic potential of Moorea and Okeania.</title>
        <authorList>
            <person name="Ferreira Leao T."/>
            <person name="Wang M."/>
            <person name="Moss N."/>
            <person name="Da Silva R."/>
            <person name="Sanders J."/>
            <person name="Nurk S."/>
            <person name="Gurevich A."/>
            <person name="Humphrey G."/>
            <person name="Reher R."/>
            <person name="Zhu Q."/>
            <person name="Belda-Ferre P."/>
            <person name="Glukhov E."/>
            <person name="Rex R."/>
            <person name="Dorrestein P.C."/>
            <person name="Knight R."/>
            <person name="Pevzner P."/>
            <person name="Gerwick W.H."/>
            <person name="Gerwick L."/>
        </authorList>
    </citation>
    <scope>NUCLEOTIDE SEQUENCE</scope>
    <source>
        <strain evidence="2">SIO1C4</strain>
    </source>
</reference>
<dbReference type="EMBL" id="JAAHFQ010000825">
    <property type="protein sequence ID" value="NER31459.1"/>
    <property type="molecule type" value="Genomic_DNA"/>
</dbReference>
<feature type="transmembrane region" description="Helical" evidence="1">
    <location>
        <begin position="74"/>
        <end position="97"/>
    </location>
</feature>
<keyword evidence="1" id="KW-0472">Membrane</keyword>
<name>A0A6B3NEB8_9CYAN</name>
<feature type="transmembrane region" description="Helical" evidence="1">
    <location>
        <begin position="36"/>
        <end position="54"/>
    </location>
</feature>
<keyword evidence="1" id="KW-1133">Transmembrane helix</keyword>
<organism evidence="2">
    <name type="scientific">Symploca sp. SIO1C4</name>
    <dbReference type="NCBI Taxonomy" id="2607765"/>
    <lineage>
        <taxon>Bacteria</taxon>
        <taxon>Bacillati</taxon>
        <taxon>Cyanobacteriota</taxon>
        <taxon>Cyanophyceae</taxon>
        <taxon>Coleofasciculales</taxon>
        <taxon>Coleofasciculaceae</taxon>
        <taxon>Symploca</taxon>
    </lineage>
</organism>
<gene>
    <name evidence="2" type="ORF">F6J89_28550</name>
</gene>
<evidence type="ECO:0000313" key="2">
    <source>
        <dbReference type="EMBL" id="NER31459.1"/>
    </source>
</evidence>